<evidence type="ECO:0000313" key="8">
    <source>
        <dbReference type="Proteomes" id="UP001524499"/>
    </source>
</evidence>
<evidence type="ECO:0000259" key="6">
    <source>
        <dbReference type="Pfam" id="PF24408"/>
    </source>
</evidence>
<feature type="domain" description="Calcineurin-like phosphoesterase" evidence="5">
    <location>
        <begin position="10"/>
        <end position="248"/>
    </location>
</feature>
<keyword evidence="3" id="KW-0408">Iron</keyword>
<evidence type="ECO:0000256" key="1">
    <source>
        <dbReference type="ARBA" id="ARBA00022723"/>
    </source>
</evidence>
<organism evidence="7 8">
    <name type="scientific">Methylomonas subterranea</name>
    <dbReference type="NCBI Taxonomy" id="2952225"/>
    <lineage>
        <taxon>Bacteria</taxon>
        <taxon>Pseudomonadati</taxon>
        <taxon>Pseudomonadota</taxon>
        <taxon>Gammaproteobacteria</taxon>
        <taxon>Methylococcales</taxon>
        <taxon>Methylococcaceae</taxon>
        <taxon>Methylomonas</taxon>
    </lineage>
</organism>
<dbReference type="SUPFAM" id="SSF56300">
    <property type="entry name" value="Metallo-dependent phosphatases"/>
    <property type="match status" value="1"/>
</dbReference>
<keyword evidence="8" id="KW-1185">Reference proteome</keyword>
<dbReference type="Gene3D" id="3.60.21.10">
    <property type="match status" value="1"/>
</dbReference>
<dbReference type="EMBL" id="JANIBJ010000015">
    <property type="protein sequence ID" value="MCQ8104373.1"/>
    <property type="molecule type" value="Genomic_DNA"/>
</dbReference>
<dbReference type="PANTHER" id="PTHR42988:SF2">
    <property type="entry name" value="CYCLIC NUCLEOTIDE PHOSPHODIESTERASE CBUA0032-RELATED"/>
    <property type="match status" value="1"/>
</dbReference>
<proteinExistence type="inferred from homology"/>
<name>A0ABT1TGK5_9GAMM</name>
<dbReference type="InterPro" id="IPR004843">
    <property type="entry name" value="Calcineurin-like_PHP"/>
</dbReference>
<gene>
    <name evidence="7" type="ORF">NP590_09690</name>
</gene>
<evidence type="ECO:0000259" key="5">
    <source>
        <dbReference type="Pfam" id="PF00149"/>
    </source>
</evidence>
<dbReference type="Pfam" id="PF24408">
    <property type="entry name" value="wHTH-Calcineurin_assc"/>
    <property type="match status" value="1"/>
</dbReference>
<comment type="similarity">
    <text evidence="4">Belongs to the cyclic nucleotide phosphodiesterase class-III family.</text>
</comment>
<evidence type="ECO:0000313" key="7">
    <source>
        <dbReference type="EMBL" id="MCQ8104373.1"/>
    </source>
</evidence>
<dbReference type="InterPro" id="IPR029052">
    <property type="entry name" value="Metallo-depent_PP-like"/>
</dbReference>
<accession>A0ABT1TGK5</accession>
<dbReference type="InterPro" id="IPR057846">
    <property type="entry name" value="wHTH-Calcineurin_assc"/>
</dbReference>
<dbReference type="PANTHER" id="PTHR42988">
    <property type="entry name" value="PHOSPHOHYDROLASE"/>
    <property type="match status" value="1"/>
</dbReference>
<sequence>MCNLHDSCVLKIAVASDLHAYQHIDGKPLESYLNVLGTTDSASNDPLQHLSNLITHEQLKADLFLSPGDLGNKASVEGIRYAWKSLHEIGDKLQAHLVTAASGNHDLDSRFQNYKYDPTEILQRLIPPYPLPNQVNNDQYWARKFALIQTEHYRLIVLNSAAYHGGQEDEINHGRISNLTIERIAEELSKSDIAPVNIILCHHHPQQFPEIFEDDDTYDIMKNGQQLLNLIGNGEHGNWIVIHGHKHHARVAYSQGYNSAPLVIAAGSFSAVIHPKLQTQARNQFYLLELPLDHQNGFVGTIRAWDWSPAGWSPAMPSGSGLPAVCKFGCRDAAQNLAGKINKILGNDQVANWSSILQEIPELDFLLPSDFKALVHALNNKKFNINVEFDNGIPKEIGRRQTI</sequence>
<comment type="caution">
    <text evidence="7">The sequence shown here is derived from an EMBL/GenBank/DDBJ whole genome shotgun (WGS) entry which is preliminary data.</text>
</comment>
<evidence type="ECO:0000256" key="2">
    <source>
        <dbReference type="ARBA" id="ARBA00022801"/>
    </source>
</evidence>
<dbReference type="RefSeq" id="WP_256602176.1">
    <property type="nucleotide sequence ID" value="NZ_JANIBJ010000015.1"/>
</dbReference>
<protein>
    <submittedName>
        <fullName evidence="7">Metallophosphoesterase</fullName>
    </submittedName>
</protein>
<dbReference type="Pfam" id="PF00149">
    <property type="entry name" value="Metallophos"/>
    <property type="match status" value="1"/>
</dbReference>
<reference evidence="7 8" key="1">
    <citation type="submission" date="2022-07" db="EMBL/GenBank/DDBJ databases">
        <title>Methylomonas rivi sp. nov., Methylomonas rosea sp. nov., Methylomonas aureus sp. nov. and Methylomonas subterranea sp. nov., four novel methanotrophs isolated from a freshwater creek and the deep terrestrial subsurface.</title>
        <authorList>
            <person name="Abin C."/>
            <person name="Sankaranarayanan K."/>
            <person name="Garner C."/>
            <person name="Sindelar R."/>
            <person name="Kotary K."/>
            <person name="Garner R."/>
            <person name="Barclay S."/>
            <person name="Lawson P."/>
            <person name="Krumholz L."/>
        </authorList>
    </citation>
    <scope>NUCLEOTIDE SEQUENCE [LARGE SCALE GENOMIC DNA]</scope>
    <source>
        <strain evidence="7 8">SURF-2</strain>
    </source>
</reference>
<evidence type="ECO:0000256" key="3">
    <source>
        <dbReference type="ARBA" id="ARBA00023004"/>
    </source>
</evidence>
<evidence type="ECO:0000256" key="4">
    <source>
        <dbReference type="ARBA" id="ARBA00025742"/>
    </source>
</evidence>
<keyword evidence="2" id="KW-0378">Hydrolase</keyword>
<dbReference type="Proteomes" id="UP001524499">
    <property type="component" value="Unassembled WGS sequence"/>
</dbReference>
<keyword evidence="1" id="KW-0479">Metal-binding</keyword>
<dbReference type="InterPro" id="IPR050884">
    <property type="entry name" value="CNP_phosphodiesterase-III"/>
</dbReference>
<feature type="domain" description="Calcineurin" evidence="6">
    <location>
        <begin position="326"/>
        <end position="378"/>
    </location>
</feature>